<keyword evidence="2" id="KW-0378">Hydrolase</keyword>
<evidence type="ECO:0000259" key="5">
    <source>
        <dbReference type="Pfam" id="PF00149"/>
    </source>
</evidence>
<evidence type="ECO:0000313" key="6">
    <source>
        <dbReference type="EMBL" id="TPN83471.1"/>
    </source>
</evidence>
<keyword evidence="3" id="KW-0408">Iron</keyword>
<dbReference type="Gene3D" id="3.60.21.10">
    <property type="match status" value="1"/>
</dbReference>
<dbReference type="OrthoDB" id="651281at2"/>
<evidence type="ECO:0000313" key="7">
    <source>
        <dbReference type="Proteomes" id="UP000315540"/>
    </source>
</evidence>
<protein>
    <recommendedName>
        <fullName evidence="5">Calcineurin-like phosphoesterase domain-containing protein</fullName>
    </recommendedName>
</protein>
<evidence type="ECO:0000256" key="4">
    <source>
        <dbReference type="ARBA" id="ARBA00025742"/>
    </source>
</evidence>
<dbReference type="GO" id="GO:0016787">
    <property type="term" value="F:hydrolase activity"/>
    <property type="evidence" value="ECO:0007669"/>
    <property type="project" value="UniProtKB-KW"/>
</dbReference>
<sequence>MIERIAHITDLHLDESFPFNDQISARKRFDAVLKSIERENITQIVCTGDIGENDGVQYFFEKIKTKDISIALGNHDTFNQMSTYYTIGVNHDSKKIYSSIVKTYYKYIYLDSSAGSIDDKQLFWLKEELISSKPIIIFVHHPIIGLNLKVDEIGKLENRDQVIAILKTVKNTITIYCGHYHLESTLNEENITQYITPAVSFQIKKDVNTIEIETTVSGYRIIEITKDSITSQVKYITYAN</sequence>
<organism evidence="6 7">
    <name type="scientific">Aquimarina algicola</name>
    <dbReference type="NCBI Taxonomy" id="2589995"/>
    <lineage>
        <taxon>Bacteria</taxon>
        <taxon>Pseudomonadati</taxon>
        <taxon>Bacteroidota</taxon>
        <taxon>Flavobacteriia</taxon>
        <taxon>Flavobacteriales</taxon>
        <taxon>Flavobacteriaceae</taxon>
        <taxon>Aquimarina</taxon>
    </lineage>
</organism>
<dbReference type="EMBL" id="VFWZ01000007">
    <property type="protein sequence ID" value="TPN83471.1"/>
    <property type="molecule type" value="Genomic_DNA"/>
</dbReference>
<feature type="domain" description="Calcineurin-like phosphoesterase" evidence="5">
    <location>
        <begin position="4"/>
        <end position="181"/>
    </location>
</feature>
<dbReference type="Pfam" id="PF00149">
    <property type="entry name" value="Metallophos"/>
    <property type="match status" value="1"/>
</dbReference>
<dbReference type="PANTHER" id="PTHR42988">
    <property type="entry name" value="PHOSPHOHYDROLASE"/>
    <property type="match status" value="1"/>
</dbReference>
<keyword evidence="1" id="KW-0479">Metal-binding</keyword>
<dbReference type="AlphaFoldDB" id="A0A504JB16"/>
<keyword evidence="7" id="KW-1185">Reference proteome</keyword>
<gene>
    <name evidence="6" type="ORF">FHK87_19835</name>
</gene>
<evidence type="ECO:0000256" key="3">
    <source>
        <dbReference type="ARBA" id="ARBA00023004"/>
    </source>
</evidence>
<evidence type="ECO:0000256" key="1">
    <source>
        <dbReference type="ARBA" id="ARBA00022723"/>
    </source>
</evidence>
<proteinExistence type="inferred from homology"/>
<dbReference type="RefSeq" id="WP_140595713.1">
    <property type="nucleotide sequence ID" value="NZ_VFWZ01000007.1"/>
</dbReference>
<dbReference type="GO" id="GO:0046872">
    <property type="term" value="F:metal ion binding"/>
    <property type="evidence" value="ECO:0007669"/>
    <property type="project" value="UniProtKB-KW"/>
</dbReference>
<dbReference type="Proteomes" id="UP000315540">
    <property type="component" value="Unassembled WGS sequence"/>
</dbReference>
<dbReference type="SUPFAM" id="SSF56300">
    <property type="entry name" value="Metallo-dependent phosphatases"/>
    <property type="match status" value="1"/>
</dbReference>
<dbReference type="InterPro" id="IPR004843">
    <property type="entry name" value="Calcineurin-like_PHP"/>
</dbReference>
<dbReference type="PANTHER" id="PTHR42988:SF2">
    <property type="entry name" value="CYCLIC NUCLEOTIDE PHOSPHODIESTERASE CBUA0032-RELATED"/>
    <property type="match status" value="1"/>
</dbReference>
<comment type="caution">
    <text evidence="6">The sequence shown here is derived from an EMBL/GenBank/DDBJ whole genome shotgun (WGS) entry which is preliminary data.</text>
</comment>
<accession>A0A504JB16</accession>
<name>A0A504JB16_9FLAO</name>
<evidence type="ECO:0000256" key="2">
    <source>
        <dbReference type="ARBA" id="ARBA00022801"/>
    </source>
</evidence>
<reference evidence="6 7" key="1">
    <citation type="submission" date="2019-06" db="EMBL/GenBank/DDBJ databases">
        <authorList>
            <person name="Meng X."/>
        </authorList>
    </citation>
    <scope>NUCLEOTIDE SEQUENCE [LARGE SCALE GENOMIC DNA]</scope>
    <source>
        <strain evidence="6 7">M625</strain>
    </source>
</reference>
<dbReference type="InterPro" id="IPR029052">
    <property type="entry name" value="Metallo-depent_PP-like"/>
</dbReference>
<dbReference type="InterPro" id="IPR050884">
    <property type="entry name" value="CNP_phosphodiesterase-III"/>
</dbReference>
<comment type="similarity">
    <text evidence="4">Belongs to the cyclic nucleotide phosphodiesterase class-III family.</text>
</comment>